<reference evidence="1 2" key="1">
    <citation type="journal article" date="2013" name="Curr. Biol.">
        <title>The Genome of the Foraminiferan Reticulomyxa filosa.</title>
        <authorList>
            <person name="Glockner G."/>
            <person name="Hulsmann N."/>
            <person name="Schleicher M."/>
            <person name="Noegel A.A."/>
            <person name="Eichinger L."/>
            <person name="Gallinger C."/>
            <person name="Pawlowski J."/>
            <person name="Sierra R."/>
            <person name="Euteneuer U."/>
            <person name="Pillet L."/>
            <person name="Moustafa A."/>
            <person name="Platzer M."/>
            <person name="Groth M."/>
            <person name="Szafranski K."/>
            <person name="Schliwa M."/>
        </authorList>
    </citation>
    <scope>NUCLEOTIDE SEQUENCE [LARGE SCALE GENOMIC DNA]</scope>
</reference>
<proteinExistence type="predicted"/>
<organism evidence="1 2">
    <name type="scientific">Reticulomyxa filosa</name>
    <dbReference type="NCBI Taxonomy" id="46433"/>
    <lineage>
        <taxon>Eukaryota</taxon>
        <taxon>Sar</taxon>
        <taxon>Rhizaria</taxon>
        <taxon>Retaria</taxon>
        <taxon>Foraminifera</taxon>
        <taxon>Monothalamids</taxon>
        <taxon>Reticulomyxidae</taxon>
        <taxon>Reticulomyxa</taxon>
    </lineage>
</organism>
<gene>
    <name evidence="1" type="ORF">RFI_06330</name>
</gene>
<dbReference type="OMA" id="SAPDANM"/>
<evidence type="ECO:0000313" key="1">
    <source>
        <dbReference type="EMBL" id="ETO30792.1"/>
    </source>
</evidence>
<protein>
    <submittedName>
        <fullName evidence="1">Uncharacterized protein</fullName>
    </submittedName>
</protein>
<sequence length="337" mass="37302">GYSNAQDIIKATIDPSHVAQKQGFWGKLFSSKKASNKELPCTINTFGFGEGHNESLLQAIAEHGRGMYAFIKDTTMISATFAECLGGLISVVAQNIVMRVQVMNDVKINRCLSVGLNLKAVSASQCYEVTFSDIQSEENRDVIFELSVPRCGEVKADWPLAKVTCSYKNSIVGNKNEEVSAIASVARVESKETGERNYDLDLQNNRIIATEAMAEADNLANAGKMDEARERLGQAQKRLTAHEPKNKYSTGLVQDIQRCANGLRSESDYRSGGGKELKMNLQSHNVQRAVQSSAWASQEQYATTSKIFLKNLAFVIKELDKKTRFICNFDGHNLQKQ</sequence>
<evidence type="ECO:0000313" key="2">
    <source>
        <dbReference type="Proteomes" id="UP000023152"/>
    </source>
</evidence>
<feature type="non-terminal residue" evidence="1">
    <location>
        <position position="1"/>
    </location>
</feature>
<name>X6NZR6_RETFI</name>
<keyword evidence="2" id="KW-1185">Reference proteome</keyword>
<dbReference type="Proteomes" id="UP000023152">
    <property type="component" value="Unassembled WGS sequence"/>
</dbReference>
<dbReference type="PANTHER" id="PTHR10579:SF43">
    <property type="entry name" value="ZINC FINGER (C3HC4-TYPE RING FINGER) FAMILY PROTEIN"/>
    <property type="match status" value="1"/>
</dbReference>
<dbReference type="PANTHER" id="PTHR10579">
    <property type="entry name" value="CALCIUM-ACTIVATED CHLORIDE CHANNEL REGULATOR"/>
    <property type="match status" value="1"/>
</dbReference>
<dbReference type="InterPro" id="IPR036465">
    <property type="entry name" value="vWFA_dom_sf"/>
</dbReference>
<dbReference type="EMBL" id="ASPP01005310">
    <property type="protein sequence ID" value="ETO30792.1"/>
    <property type="molecule type" value="Genomic_DNA"/>
</dbReference>
<dbReference type="AlphaFoldDB" id="X6NZR6"/>
<dbReference type="Gene3D" id="3.40.50.410">
    <property type="entry name" value="von Willebrand factor, type A domain"/>
    <property type="match status" value="1"/>
</dbReference>
<accession>X6NZR6</accession>
<dbReference type="OrthoDB" id="10267238at2759"/>
<dbReference type="InterPro" id="IPR051266">
    <property type="entry name" value="CLCR"/>
</dbReference>
<comment type="caution">
    <text evidence="1">The sequence shown here is derived from an EMBL/GenBank/DDBJ whole genome shotgun (WGS) entry which is preliminary data.</text>
</comment>